<accession>A0A922IBW7</accession>
<feature type="compositionally biased region" description="Basic and acidic residues" evidence="1">
    <location>
        <begin position="1"/>
        <end position="10"/>
    </location>
</feature>
<name>A0A922IBW7_DERFA</name>
<protein>
    <submittedName>
        <fullName evidence="2">Uncharacterized protein</fullName>
    </submittedName>
</protein>
<gene>
    <name evidence="2" type="ORF">DERF_002556</name>
</gene>
<dbReference type="AlphaFoldDB" id="A0A922IBW7"/>
<proteinExistence type="predicted"/>
<sequence length="316" mass="36405">MSQPNDRKQAEQATQAKGSEKSESSGSSSIDGTYDFYTKFAIGIDPNNLGFVSECLSDWLMGNRYELCSLLEETAKDFLEDEDSDVAFYPLLYNDDPIKLQRIDFEKLPNYFKAVGTAAALVATRGTIFHKFMAKMSEEGRKLVHEVTSKLVISWNDRNNRILFTVNLAMLLIPEVWCMSMQHDTEDINANIPSPFHCIAVSSLIPSEFHYLGECARLASFNIIFKVMGQKEKRQAMRHAINYVSSSMFSNYILETRRWNFWRKLKAMQTEDNWKVFVQQIEACCKEFATIRESMKMDLIPPVDIYEEFERGFATL</sequence>
<feature type="region of interest" description="Disordered" evidence="1">
    <location>
        <begin position="1"/>
        <end position="29"/>
    </location>
</feature>
<reference evidence="2" key="1">
    <citation type="submission" date="2013-05" db="EMBL/GenBank/DDBJ databases">
        <authorList>
            <person name="Yim A.K.Y."/>
            <person name="Chan T.F."/>
            <person name="Ji K.M."/>
            <person name="Liu X.Y."/>
            <person name="Zhou J.W."/>
            <person name="Li R.Q."/>
            <person name="Yang K.Y."/>
            <person name="Li J."/>
            <person name="Li M."/>
            <person name="Law P.T.W."/>
            <person name="Wu Y.L."/>
            <person name="Cai Z.L."/>
            <person name="Qin H."/>
            <person name="Bao Y."/>
            <person name="Leung R.K.K."/>
            <person name="Ng P.K.S."/>
            <person name="Zou J."/>
            <person name="Zhong X.J."/>
            <person name="Ran P.X."/>
            <person name="Zhong N.S."/>
            <person name="Liu Z.G."/>
            <person name="Tsui S.K.W."/>
        </authorList>
    </citation>
    <scope>NUCLEOTIDE SEQUENCE</scope>
    <source>
        <strain evidence="2">Derf</strain>
        <tissue evidence="2">Whole organism</tissue>
    </source>
</reference>
<comment type="caution">
    <text evidence="2">The sequence shown here is derived from an EMBL/GenBank/DDBJ whole genome shotgun (WGS) entry which is preliminary data.</text>
</comment>
<reference evidence="2" key="2">
    <citation type="journal article" date="2022" name="Res Sq">
        <title>Comparative Genomics Reveals Insights into the Divergent Evolution of Astigmatic Mites and Household Pest Adaptations.</title>
        <authorList>
            <person name="Xiong Q."/>
            <person name="Wan A.T.-Y."/>
            <person name="Liu X.-Y."/>
            <person name="Fung C.S.-H."/>
            <person name="Xiao X."/>
            <person name="Malainual N."/>
            <person name="Hou J."/>
            <person name="Wang L."/>
            <person name="Wang M."/>
            <person name="Yang K."/>
            <person name="Cui Y."/>
            <person name="Leung E."/>
            <person name="Nong W."/>
            <person name="Shin S.-K."/>
            <person name="Au S."/>
            <person name="Jeong K.Y."/>
            <person name="Chew F.T."/>
            <person name="Hui J."/>
            <person name="Leung T.F."/>
            <person name="Tungtrongchitr A."/>
            <person name="Zhong N."/>
            <person name="Liu Z."/>
            <person name="Tsui S."/>
        </authorList>
    </citation>
    <scope>NUCLEOTIDE SEQUENCE</scope>
    <source>
        <strain evidence="2">Derf</strain>
        <tissue evidence="2">Whole organism</tissue>
    </source>
</reference>
<evidence type="ECO:0000313" key="3">
    <source>
        <dbReference type="Proteomes" id="UP000790347"/>
    </source>
</evidence>
<evidence type="ECO:0000313" key="2">
    <source>
        <dbReference type="EMBL" id="KAH9528634.1"/>
    </source>
</evidence>
<dbReference type="EMBL" id="ASGP02000001">
    <property type="protein sequence ID" value="KAH9528634.1"/>
    <property type="molecule type" value="Genomic_DNA"/>
</dbReference>
<dbReference type="Proteomes" id="UP000790347">
    <property type="component" value="Unassembled WGS sequence"/>
</dbReference>
<evidence type="ECO:0000256" key="1">
    <source>
        <dbReference type="SAM" id="MobiDB-lite"/>
    </source>
</evidence>
<organism evidence="2 3">
    <name type="scientific">Dermatophagoides farinae</name>
    <name type="common">American house dust mite</name>
    <dbReference type="NCBI Taxonomy" id="6954"/>
    <lineage>
        <taxon>Eukaryota</taxon>
        <taxon>Metazoa</taxon>
        <taxon>Ecdysozoa</taxon>
        <taxon>Arthropoda</taxon>
        <taxon>Chelicerata</taxon>
        <taxon>Arachnida</taxon>
        <taxon>Acari</taxon>
        <taxon>Acariformes</taxon>
        <taxon>Sarcoptiformes</taxon>
        <taxon>Astigmata</taxon>
        <taxon>Psoroptidia</taxon>
        <taxon>Analgoidea</taxon>
        <taxon>Pyroglyphidae</taxon>
        <taxon>Dermatophagoidinae</taxon>
        <taxon>Dermatophagoides</taxon>
    </lineage>
</organism>
<keyword evidence="3" id="KW-1185">Reference proteome</keyword>